<dbReference type="EMBL" id="CM042890">
    <property type="protein sequence ID" value="KAI4311969.1"/>
    <property type="molecule type" value="Genomic_DNA"/>
</dbReference>
<protein>
    <submittedName>
        <fullName evidence="1">Uncharacterized protein</fullName>
    </submittedName>
</protein>
<accession>A0ACB9LLF1</accession>
<evidence type="ECO:0000313" key="1">
    <source>
        <dbReference type="EMBL" id="KAI4311969.1"/>
    </source>
</evidence>
<name>A0ACB9LLF1_9MYRT</name>
<dbReference type="Proteomes" id="UP001057402">
    <property type="component" value="Chromosome 11"/>
</dbReference>
<keyword evidence="2" id="KW-1185">Reference proteome</keyword>
<comment type="caution">
    <text evidence="1">The sequence shown here is derived from an EMBL/GenBank/DDBJ whole genome shotgun (WGS) entry which is preliminary data.</text>
</comment>
<reference evidence="2" key="1">
    <citation type="journal article" date="2023" name="Front. Plant Sci.">
        <title>Chromosomal-level genome assembly of Melastoma candidum provides insights into trichome evolution.</title>
        <authorList>
            <person name="Zhong Y."/>
            <person name="Wu W."/>
            <person name="Sun C."/>
            <person name="Zou P."/>
            <person name="Liu Y."/>
            <person name="Dai S."/>
            <person name="Zhou R."/>
        </authorList>
    </citation>
    <scope>NUCLEOTIDE SEQUENCE [LARGE SCALE GENOMIC DNA]</scope>
</reference>
<sequence length="137" mass="15241">MNTKPLFVAFLVLVATTVTLPGEVRAGDNADEIDVEGGFWWYIHIGRHGHKCHTQNRWGQQVCWDKSWSLTCCKHKCCDLDWENENCGSCGVVCPYPKQCCKGKCINVMSDPYNCGQCSKKCPHNGKCKGGMCGYAA</sequence>
<proteinExistence type="predicted"/>
<organism evidence="1 2">
    <name type="scientific">Melastoma candidum</name>
    <dbReference type="NCBI Taxonomy" id="119954"/>
    <lineage>
        <taxon>Eukaryota</taxon>
        <taxon>Viridiplantae</taxon>
        <taxon>Streptophyta</taxon>
        <taxon>Embryophyta</taxon>
        <taxon>Tracheophyta</taxon>
        <taxon>Spermatophyta</taxon>
        <taxon>Magnoliopsida</taxon>
        <taxon>eudicotyledons</taxon>
        <taxon>Gunneridae</taxon>
        <taxon>Pentapetalae</taxon>
        <taxon>rosids</taxon>
        <taxon>malvids</taxon>
        <taxon>Myrtales</taxon>
        <taxon>Melastomataceae</taxon>
        <taxon>Melastomatoideae</taxon>
        <taxon>Melastomateae</taxon>
        <taxon>Melastoma</taxon>
    </lineage>
</organism>
<gene>
    <name evidence="1" type="ORF">MLD38_036830</name>
</gene>
<evidence type="ECO:0000313" key="2">
    <source>
        <dbReference type="Proteomes" id="UP001057402"/>
    </source>
</evidence>